<protein>
    <recommendedName>
        <fullName evidence="4">Encoded protein</fullName>
    </recommendedName>
</protein>
<dbReference type="Proteomes" id="UP000815325">
    <property type="component" value="Unassembled WGS sequence"/>
</dbReference>
<name>A0ABQ7FVA9_DUNSA</name>
<feature type="compositionally biased region" description="Basic residues" evidence="1">
    <location>
        <begin position="227"/>
        <end position="238"/>
    </location>
</feature>
<evidence type="ECO:0000256" key="1">
    <source>
        <dbReference type="SAM" id="MobiDB-lite"/>
    </source>
</evidence>
<evidence type="ECO:0000313" key="3">
    <source>
        <dbReference type="Proteomes" id="UP000815325"/>
    </source>
</evidence>
<evidence type="ECO:0008006" key="4">
    <source>
        <dbReference type="Google" id="ProtNLM"/>
    </source>
</evidence>
<gene>
    <name evidence="2" type="ORF">DUNSADRAFT_3778</name>
</gene>
<feature type="region of interest" description="Disordered" evidence="1">
    <location>
        <begin position="91"/>
        <end position="238"/>
    </location>
</feature>
<feature type="compositionally biased region" description="Basic residues" evidence="1">
    <location>
        <begin position="107"/>
        <end position="119"/>
    </location>
</feature>
<feature type="region of interest" description="Disordered" evidence="1">
    <location>
        <begin position="44"/>
        <end position="78"/>
    </location>
</feature>
<sequence>MGLAYFEVYAALCGLPGTGAKRSHPGALQHRDKEALWQGRQHWMASSHANGEPPPARRSIAERGTNANGEKGDMLVGSSAGNAEVEPAMLGHDSIDADPGQLQRTSGRGRGRHGSRRRSGGQASDARVLPPAGTTPSGRSKSAGRQGGYGGSRGAAEEVATPPPRGSLRSPLSQRGRGRGRGSASKQAAVSGWEGVEGVSDEATPPHLSQSVGEVGDEGGGSIAQRVRARRRRSGGAP</sequence>
<proteinExistence type="predicted"/>
<organism evidence="2 3">
    <name type="scientific">Dunaliella salina</name>
    <name type="common">Green alga</name>
    <name type="synonym">Protococcus salinus</name>
    <dbReference type="NCBI Taxonomy" id="3046"/>
    <lineage>
        <taxon>Eukaryota</taxon>
        <taxon>Viridiplantae</taxon>
        <taxon>Chlorophyta</taxon>
        <taxon>core chlorophytes</taxon>
        <taxon>Chlorophyceae</taxon>
        <taxon>CS clade</taxon>
        <taxon>Chlamydomonadales</taxon>
        <taxon>Dunaliellaceae</taxon>
        <taxon>Dunaliella</taxon>
    </lineage>
</organism>
<accession>A0ABQ7FVA9</accession>
<feature type="compositionally biased region" description="Low complexity" evidence="1">
    <location>
        <begin position="166"/>
        <end position="175"/>
    </location>
</feature>
<evidence type="ECO:0000313" key="2">
    <source>
        <dbReference type="EMBL" id="KAF5826283.1"/>
    </source>
</evidence>
<dbReference type="EMBL" id="MU071087">
    <property type="protein sequence ID" value="KAF5826283.1"/>
    <property type="molecule type" value="Genomic_DNA"/>
</dbReference>
<keyword evidence="3" id="KW-1185">Reference proteome</keyword>
<comment type="caution">
    <text evidence="2">The sequence shown here is derived from an EMBL/GenBank/DDBJ whole genome shotgun (WGS) entry which is preliminary data.</text>
</comment>
<reference evidence="2" key="1">
    <citation type="submission" date="2017-08" db="EMBL/GenBank/DDBJ databases">
        <authorList>
            <person name="Polle J.E."/>
            <person name="Barry K."/>
            <person name="Cushman J."/>
            <person name="Schmutz J."/>
            <person name="Tran D."/>
            <person name="Hathwaick L.T."/>
            <person name="Yim W.C."/>
            <person name="Jenkins J."/>
            <person name="Mckie-Krisberg Z.M."/>
            <person name="Prochnik S."/>
            <person name="Lindquist E."/>
            <person name="Dockter R.B."/>
            <person name="Adam C."/>
            <person name="Molina H."/>
            <person name="Bunkerborg J."/>
            <person name="Jin E."/>
            <person name="Buchheim M."/>
            <person name="Magnuson J."/>
        </authorList>
    </citation>
    <scope>NUCLEOTIDE SEQUENCE</scope>
    <source>
        <strain evidence="2">CCAP 19/18</strain>
    </source>
</reference>